<dbReference type="InterPro" id="IPR002201">
    <property type="entry name" value="Glyco_trans_9"/>
</dbReference>
<name>A0A6L5WH59_9BACT</name>
<evidence type="ECO:0000313" key="4">
    <source>
        <dbReference type="Proteomes" id="UP000476338"/>
    </source>
</evidence>
<dbReference type="CDD" id="cd03789">
    <property type="entry name" value="GT9_LPS_heptosyltransferase"/>
    <property type="match status" value="1"/>
</dbReference>
<dbReference type="EMBL" id="VWSJ01000016">
    <property type="protein sequence ID" value="MSN96538.1"/>
    <property type="molecule type" value="Genomic_DNA"/>
</dbReference>
<dbReference type="AlphaFoldDB" id="A0A6L5WH59"/>
<evidence type="ECO:0000313" key="3">
    <source>
        <dbReference type="EMBL" id="MSN96538.1"/>
    </source>
</evidence>
<reference evidence="3 4" key="1">
    <citation type="submission" date="2019-09" db="EMBL/GenBank/DDBJ databases">
        <authorList>
            <person name="Silva M."/>
            <person name="Pereira G."/>
            <person name="Lopes-Da-Costa L."/>
            <person name="Silva E."/>
        </authorList>
    </citation>
    <scope>NUCLEOTIDE SEQUENCE [LARGE SCALE GENOMIC DNA]</scope>
    <source>
        <strain evidence="3 4">FMV-PI01</strain>
    </source>
</reference>
<accession>A0A6L5WH59</accession>
<dbReference type="InterPro" id="IPR051199">
    <property type="entry name" value="LPS_LOS_Heptosyltrfase"/>
</dbReference>
<gene>
    <name evidence="3" type="ORF">F1B92_05045</name>
</gene>
<sequence>MKICVIMLGLFGDVLLRTPILRALKTKFPDSKITVIVDKIGYEVLKNNPNIEKIITMDRNRSNYLKYIISKISTQFKIILNKFDLLIDLYDGSSSKMMAKFSFARWIIKNKTNSNLYSFQNRFHLTNQLFEKISEIKFHDIDISPEFFIDHKATKCDLDKNSYILSLGSGDLEKILSFEKNFKLVEYIYNKFNLIPAIVQNPKQEFLQNDFINNFLAPKGIKHIKLNAKSINEIAFYLKNTNFLISPDTGILHLAFAVKTPSFCVFTKTHPILITPPPIASLV</sequence>
<keyword evidence="1" id="KW-0328">Glycosyltransferase</keyword>
<evidence type="ECO:0000256" key="1">
    <source>
        <dbReference type="ARBA" id="ARBA00022676"/>
    </source>
</evidence>
<dbReference type="Gene3D" id="3.40.50.2000">
    <property type="entry name" value="Glycogen Phosphorylase B"/>
    <property type="match status" value="2"/>
</dbReference>
<dbReference type="PANTHER" id="PTHR30160">
    <property type="entry name" value="TETRAACYLDISACCHARIDE 4'-KINASE-RELATED"/>
    <property type="match status" value="1"/>
</dbReference>
<organism evidence="3 4">
    <name type="scientific">Campylobacter portucalensis</name>
    <dbReference type="NCBI Taxonomy" id="2608384"/>
    <lineage>
        <taxon>Bacteria</taxon>
        <taxon>Pseudomonadati</taxon>
        <taxon>Campylobacterota</taxon>
        <taxon>Epsilonproteobacteria</taxon>
        <taxon>Campylobacterales</taxon>
        <taxon>Campylobacteraceae</taxon>
        <taxon>Campylobacter</taxon>
    </lineage>
</organism>
<comment type="caution">
    <text evidence="3">The sequence shown here is derived from an EMBL/GenBank/DDBJ whole genome shotgun (WGS) entry which is preliminary data.</text>
</comment>
<protein>
    <submittedName>
        <fullName evidence="3">Glycosyltransferase family 9 protein</fullName>
    </submittedName>
</protein>
<dbReference type="RefSeq" id="WP_154570807.1">
    <property type="nucleotide sequence ID" value="NZ_VWSJ01000016.1"/>
</dbReference>
<dbReference type="Proteomes" id="UP000476338">
    <property type="component" value="Unassembled WGS sequence"/>
</dbReference>
<dbReference type="Pfam" id="PF01075">
    <property type="entry name" value="Glyco_transf_9"/>
    <property type="match status" value="1"/>
</dbReference>
<dbReference type="GO" id="GO:0008713">
    <property type="term" value="F:ADP-heptose-lipopolysaccharide heptosyltransferase activity"/>
    <property type="evidence" value="ECO:0007669"/>
    <property type="project" value="TreeGrafter"/>
</dbReference>
<dbReference type="SUPFAM" id="SSF53756">
    <property type="entry name" value="UDP-Glycosyltransferase/glycogen phosphorylase"/>
    <property type="match status" value="1"/>
</dbReference>
<reference evidence="3 4" key="2">
    <citation type="submission" date="2020-03" db="EMBL/GenBank/DDBJ databases">
        <title>Campylobacter portucalensis sp. nov., a new species of Campylobacter isolated from the reproductive tract of bulls.</title>
        <authorList>
            <person name="Silva M.F."/>
            <person name="Pereira G."/>
            <person name="Carneiro C."/>
            <person name="Hemphill A."/>
            <person name="Mateus L."/>
            <person name="Lopes-Da-Costa L."/>
            <person name="Silva E."/>
        </authorList>
    </citation>
    <scope>NUCLEOTIDE SEQUENCE [LARGE SCALE GENOMIC DNA]</scope>
    <source>
        <strain evidence="3 4">FMV-PI01</strain>
    </source>
</reference>
<evidence type="ECO:0000256" key="2">
    <source>
        <dbReference type="ARBA" id="ARBA00022679"/>
    </source>
</evidence>
<keyword evidence="2 3" id="KW-0808">Transferase</keyword>
<proteinExistence type="predicted"/>
<dbReference type="GO" id="GO:0005829">
    <property type="term" value="C:cytosol"/>
    <property type="evidence" value="ECO:0007669"/>
    <property type="project" value="TreeGrafter"/>
</dbReference>
<keyword evidence="4" id="KW-1185">Reference proteome</keyword>
<dbReference type="GO" id="GO:0009244">
    <property type="term" value="P:lipopolysaccharide core region biosynthetic process"/>
    <property type="evidence" value="ECO:0007669"/>
    <property type="project" value="TreeGrafter"/>
</dbReference>